<dbReference type="EMBL" id="NFLJ01000034">
    <property type="protein sequence ID" value="OUQ33248.1"/>
    <property type="molecule type" value="Genomic_DNA"/>
</dbReference>
<evidence type="ECO:0008006" key="3">
    <source>
        <dbReference type="Google" id="ProtNLM"/>
    </source>
</evidence>
<gene>
    <name evidence="1" type="ORF">B5E75_10945</name>
</gene>
<dbReference type="InterPro" id="IPR049254">
    <property type="entry name" value="Phage_tail_terminator"/>
</dbReference>
<organism evidence="1 2">
    <name type="scientific">Massilimicrobiota timonensis</name>
    <dbReference type="NCBI Taxonomy" id="1776392"/>
    <lineage>
        <taxon>Bacteria</taxon>
        <taxon>Bacillati</taxon>
        <taxon>Bacillota</taxon>
        <taxon>Erysipelotrichia</taxon>
        <taxon>Erysipelotrichales</taxon>
        <taxon>Erysipelotrichaceae</taxon>
        <taxon>Massilimicrobiota</taxon>
    </lineage>
</organism>
<evidence type="ECO:0000313" key="2">
    <source>
        <dbReference type="Proteomes" id="UP000195305"/>
    </source>
</evidence>
<proteinExistence type="predicted"/>
<accession>A0A1Y4STM5</accession>
<sequence>MINKIISAISKAIYLEFGDKYEIYTEDVKQGLQEPCFSIFCINPSIRQFFDKRYKTTNTFSILYFPEKENIQEEINDVRERLFNCLEYISDENDLLRGTNMNTQVVDGVLNFLVNYDFFVTKTVTSDNMESFEGITKGVK</sequence>
<dbReference type="Pfam" id="PF20765">
    <property type="entry name" value="Phage_tail_terminator_8"/>
    <property type="match status" value="1"/>
</dbReference>
<reference evidence="1 2" key="1">
    <citation type="journal article" date="2018" name="BMC Genomics">
        <title>Whole genome sequencing and function prediction of 133 gut anaerobes isolated from chicken caecum in pure cultures.</title>
        <authorList>
            <person name="Medvecky M."/>
            <person name="Cejkova D."/>
            <person name="Polansky O."/>
            <person name="Karasova D."/>
            <person name="Kubasova T."/>
            <person name="Cizek A."/>
            <person name="Rychlik I."/>
        </authorList>
    </citation>
    <scope>NUCLEOTIDE SEQUENCE [LARGE SCALE GENOMIC DNA]</scope>
    <source>
        <strain evidence="1 2">An13</strain>
    </source>
</reference>
<comment type="caution">
    <text evidence="1">The sequence shown here is derived from an EMBL/GenBank/DDBJ whole genome shotgun (WGS) entry which is preliminary data.</text>
</comment>
<name>A0A1Y4STM5_9FIRM</name>
<evidence type="ECO:0000313" key="1">
    <source>
        <dbReference type="EMBL" id="OUQ33248.1"/>
    </source>
</evidence>
<keyword evidence="2" id="KW-1185">Reference proteome</keyword>
<dbReference type="RefSeq" id="WP_087359169.1">
    <property type="nucleotide sequence ID" value="NZ_NFLJ01000034.1"/>
</dbReference>
<dbReference type="OrthoDB" id="2063617at2"/>
<dbReference type="Proteomes" id="UP000195305">
    <property type="component" value="Unassembled WGS sequence"/>
</dbReference>
<protein>
    <recommendedName>
        <fullName evidence="3">Phage protein</fullName>
    </recommendedName>
</protein>
<dbReference type="AlphaFoldDB" id="A0A1Y4STM5"/>